<gene>
    <name evidence="2" type="ORF">B0A49_03147</name>
</gene>
<comment type="caution">
    <text evidence="2">The sequence shown here is derived from an EMBL/GenBank/DDBJ whole genome shotgun (WGS) entry which is preliminary data.</text>
</comment>
<dbReference type="EMBL" id="NAJN01000396">
    <property type="protein sequence ID" value="TKA73937.1"/>
    <property type="molecule type" value="Genomic_DNA"/>
</dbReference>
<sequence>MAKKKKERQSDSPSEDGTATAPKPAPARASSSKKQAPPPSSLIICRNKHWKYISSFHGPWLQLPPETLELLAVQNYTLPRPRQIDPSVFFDLVKIRRAVEESVDLAVRATSGTTSSSLRDSINGGNGILGVAASLGFGYGGGTATLSRDRKFKMRESASKKLSKAYHLDEIAASVATMQSASSLEDVASHVLQRNPADRDAKYVHFFHEKIPSRMLAECTPLDPLNEVIIAQPDDVSPWRTRGVTRVFKEDYAGAVQDLTQGLAWTRYWQAQHKPGNGELILASALREEERNGYNRDWRDQPKIAEEDQPSSMELQLLFHRAGVYLTIACQAVDAALDGLVEAQNAKPRAMAETNGDADGEAPPLSATEREAHRARLDARKVVKTNAKRALKDYTSFLSHLDYTPGYPAEIVNEFQRRVNNAANGLNRYHSHKHKRLLEITCRLRHAHNTARLARICDGYPIFLAARSPARADWIEVLRRANNWISLAQSWEALCAPAPLPSRTGANGHAAGGVPEKKETPEQKRERVKQEAIIGALADERVVDEESFQAAVRARERRALEDEEGISGPFGDASPTPPSPPAPPPHATASTTTDAHSSSSSSASPPSSNMTNGHTTAAAAPNGTTSPPPSQPPAKRWAQDDGKEYPISTERAEAIARWVREAPLSVGGAKKKGWREENCRCG</sequence>
<keyword evidence="3" id="KW-1185">Reference proteome</keyword>
<dbReference type="AlphaFoldDB" id="A0A4U0XD85"/>
<evidence type="ECO:0000313" key="2">
    <source>
        <dbReference type="EMBL" id="TKA73937.1"/>
    </source>
</evidence>
<feature type="region of interest" description="Disordered" evidence="1">
    <location>
        <begin position="1"/>
        <end position="40"/>
    </location>
</feature>
<feature type="compositionally biased region" description="Low complexity" evidence="1">
    <location>
        <begin position="19"/>
        <end position="35"/>
    </location>
</feature>
<reference evidence="2 3" key="1">
    <citation type="submission" date="2017-03" db="EMBL/GenBank/DDBJ databases">
        <title>Genomes of endolithic fungi from Antarctica.</title>
        <authorList>
            <person name="Coleine C."/>
            <person name="Masonjones S."/>
            <person name="Stajich J.E."/>
        </authorList>
    </citation>
    <scope>NUCLEOTIDE SEQUENCE [LARGE SCALE GENOMIC DNA]</scope>
    <source>
        <strain evidence="2 3">CCFEE 5187</strain>
    </source>
</reference>
<feature type="region of interest" description="Disordered" evidence="1">
    <location>
        <begin position="554"/>
        <end position="649"/>
    </location>
</feature>
<name>A0A4U0XD85_9PEZI</name>
<dbReference type="Proteomes" id="UP000308768">
    <property type="component" value="Unassembled WGS sequence"/>
</dbReference>
<feature type="region of interest" description="Disordered" evidence="1">
    <location>
        <begin position="348"/>
        <end position="374"/>
    </location>
</feature>
<feature type="region of interest" description="Disordered" evidence="1">
    <location>
        <begin position="502"/>
        <end position="528"/>
    </location>
</feature>
<feature type="compositionally biased region" description="Basic and acidic residues" evidence="1">
    <location>
        <begin position="515"/>
        <end position="528"/>
    </location>
</feature>
<feature type="compositionally biased region" description="Basic and acidic residues" evidence="1">
    <location>
        <begin position="637"/>
        <end position="649"/>
    </location>
</feature>
<evidence type="ECO:0000313" key="3">
    <source>
        <dbReference type="Proteomes" id="UP000308768"/>
    </source>
</evidence>
<protein>
    <submittedName>
        <fullName evidence="2">Uncharacterized protein</fullName>
    </submittedName>
</protein>
<feature type="compositionally biased region" description="Pro residues" evidence="1">
    <location>
        <begin position="575"/>
        <end position="586"/>
    </location>
</feature>
<organism evidence="2 3">
    <name type="scientific">Cryomyces minteri</name>
    <dbReference type="NCBI Taxonomy" id="331657"/>
    <lineage>
        <taxon>Eukaryota</taxon>
        <taxon>Fungi</taxon>
        <taxon>Dikarya</taxon>
        <taxon>Ascomycota</taxon>
        <taxon>Pezizomycotina</taxon>
        <taxon>Dothideomycetes</taxon>
        <taxon>Dothideomycetes incertae sedis</taxon>
        <taxon>Cryomyces</taxon>
    </lineage>
</organism>
<evidence type="ECO:0000256" key="1">
    <source>
        <dbReference type="SAM" id="MobiDB-lite"/>
    </source>
</evidence>
<feature type="compositionally biased region" description="Low complexity" evidence="1">
    <location>
        <begin position="587"/>
        <end position="608"/>
    </location>
</feature>
<dbReference type="STRING" id="331657.A0A4U0XD85"/>
<accession>A0A4U0XD85</accession>
<proteinExistence type="predicted"/>
<dbReference type="OrthoDB" id="420046at2759"/>